<evidence type="ECO:0000313" key="4">
    <source>
        <dbReference type="Proteomes" id="UP000829069"/>
    </source>
</evidence>
<keyword evidence="4" id="KW-1185">Reference proteome</keyword>
<name>A0ABY3W637_9MICC</name>
<dbReference type="PROSITE" id="PS51318">
    <property type="entry name" value="TAT"/>
    <property type="match status" value="1"/>
</dbReference>
<feature type="domain" description="Plastocyanin-like" evidence="2">
    <location>
        <begin position="168"/>
        <end position="255"/>
    </location>
</feature>
<reference evidence="3 4" key="1">
    <citation type="submission" date="2022-03" db="EMBL/GenBank/DDBJ databases">
        <title>Isotopic signatures of nitrous oxide derived from detoxification processes.</title>
        <authorList>
            <person name="Behrendt U."/>
            <person name="Buchen C."/>
            <person name="Well R."/>
            <person name="Ulrich A."/>
            <person name="Rohe L."/>
            <person name="Kolb S."/>
            <person name="Schloter M."/>
            <person name="Horn M.A."/>
            <person name="Augustin J."/>
        </authorList>
    </citation>
    <scope>NUCLEOTIDE SEQUENCE [LARGE SCALE GENOMIC DNA]</scope>
    <source>
        <strain evidence="3 4">S4-C24</strain>
    </source>
</reference>
<dbReference type="InterPro" id="IPR011707">
    <property type="entry name" value="Cu-oxidase-like_N"/>
</dbReference>
<accession>A0ABY3W637</accession>
<dbReference type="RefSeq" id="WP_241913927.1">
    <property type="nucleotide sequence ID" value="NZ_CP093326.1"/>
</dbReference>
<evidence type="ECO:0000256" key="1">
    <source>
        <dbReference type="SAM" id="MobiDB-lite"/>
    </source>
</evidence>
<feature type="region of interest" description="Disordered" evidence="1">
    <location>
        <begin position="46"/>
        <end position="67"/>
    </location>
</feature>
<dbReference type="InterPro" id="IPR008972">
    <property type="entry name" value="Cupredoxin"/>
</dbReference>
<protein>
    <submittedName>
        <fullName evidence="3">Multicopper oxidase domain-containing protein</fullName>
    </submittedName>
</protein>
<proteinExistence type="predicted"/>
<dbReference type="EMBL" id="CP093326">
    <property type="protein sequence ID" value="UNK45749.1"/>
    <property type="molecule type" value="Genomic_DNA"/>
</dbReference>
<dbReference type="Pfam" id="PF07732">
    <property type="entry name" value="Cu-oxidase_3"/>
    <property type="match status" value="1"/>
</dbReference>
<dbReference type="SUPFAM" id="SSF49503">
    <property type="entry name" value="Cupredoxins"/>
    <property type="match status" value="2"/>
</dbReference>
<gene>
    <name evidence="3" type="ORF">MNQ99_17830</name>
</gene>
<evidence type="ECO:0000313" key="3">
    <source>
        <dbReference type="EMBL" id="UNK45749.1"/>
    </source>
</evidence>
<evidence type="ECO:0000259" key="2">
    <source>
        <dbReference type="Pfam" id="PF07732"/>
    </source>
</evidence>
<organism evidence="3 4">
    <name type="scientific">Arthrobacter sulfonylureivorans</name>
    <dbReference type="NCBI Taxonomy" id="2486855"/>
    <lineage>
        <taxon>Bacteria</taxon>
        <taxon>Bacillati</taxon>
        <taxon>Actinomycetota</taxon>
        <taxon>Actinomycetes</taxon>
        <taxon>Micrococcales</taxon>
        <taxon>Micrococcaceae</taxon>
        <taxon>Arthrobacter</taxon>
    </lineage>
</organism>
<dbReference type="InterPro" id="IPR006311">
    <property type="entry name" value="TAT_signal"/>
</dbReference>
<dbReference type="Proteomes" id="UP000829069">
    <property type="component" value="Chromosome"/>
</dbReference>
<sequence length="482" mass="52448">MTEQVSEPDHGATGRAASVGRWNFLKYGAAAGLGALALGGLGGAAPAQATAAGPRRPAQSAATGTRPSAVVPLPGVLDLYINEGYLKMVDDSLVYHRGFGDRPTELRDASPSLAVVPKVFTADGRLVESRTYPLGAALPPRGTPLPYGPDPANPGQYFIRRNHWASYFPARTIIAEVGSTLRFRVHNRLAMDHEFVLHDVGPNHADAGTGPIAPGESALLELPCPPAGTYIYTDPTNAPVERTLGLFGALVVMDPVHQWDITPGKASFERQWVWICHAVESNWAAIEAAGGTVDPLQTKAVPRYFTLNGRSGYESLAMTRNEALNLASEEETLVSGYPRQLDVRQFGEGTTAGTLRGGQLVRLINSGIVYHQIHFHGNHLWTVRRNNYHWPRHDGYVDKEGHVVLQQWEDVVELEPMDRKDCIIPVKRPPDSLEQVWNARTTDWEYPMHCHAEPSQTAAGGMYPGGLVAHWNLKAPIPGEGA</sequence>
<dbReference type="Gene3D" id="2.60.40.420">
    <property type="entry name" value="Cupredoxins - blue copper proteins"/>
    <property type="match status" value="2"/>
</dbReference>